<evidence type="ECO:0000313" key="2">
    <source>
        <dbReference type="EMBL" id="SFD24490.1"/>
    </source>
</evidence>
<reference evidence="3" key="1">
    <citation type="submission" date="2016-10" db="EMBL/GenBank/DDBJ databases">
        <authorList>
            <person name="Varghese N."/>
            <person name="Submissions S."/>
        </authorList>
    </citation>
    <scope>NUCLEOTIDE SEQUENCE [LARGE SCALE GENOMIC DNA]</scope>
    <source>
        <strain evidence="3">DSM 25730</strain>
    </source>
</reference>
<dbReference type="Gene3D" id="3.30.1120.10">
    <property type="match status" value="1"/>
</dbReference>
<name>A0A1I1R2K6_9FLAO</name>
<feature type="domain" description="Sulfatase N-terminal" evidence="1">
    <location>
        <begin position="42"/>
        <end position="356"/>
    </location>
</feature>
<dbReference type="SUPFAM" id="SSF53649">
    <property type="entry name" value="Alkaline phosphatase-like"/>
    <property type="match status" value="1"/>
</dbReference>
<dbReference type="CDD" id="cd16145">
    <property type="entry name" value="ARS_like"/>
    <property type="match status" value="1"/>
</dbReference>
<sequence length="473" mass="53680">MNIYIKNKTKSINAILVLMVVFCQSCKMTTSEKDNKQALSKPNIIYILADDMGYGDLGSYGQKIIKTPVLDRMASEGIRFTEHYSGSTVCAPSRGVLMTGLNTAHAYIRGNFSIQEEGNLAIPENTITVAKLLNKGGYNTGVIGKWGLGGPKSVGGPNSQGFDYSFCYLDQRNAHEYYPNYLWENEEKYVLEKNANNQELQYSHDLFTGKALNFIKEHKESPFFLYLPYTIPHGKYQVPDDAPYTDLDMPQPIKNYAAMITRMDSDIGKIINQLKAYNIDENTIIIFSSDNGPTPNVNKYYDSNGPSKGFKRDLYEGGIKAPMIVRWPSNIKPGTTSNLVSDFSDFLPTACDIAGIETPKNIDGISFVNELQGKEQKEHDFLYWEFFKYNYGWKVGDDPKKRNAFESQALRMGKWKAVRQGIAKNPKARLELYDLTVDKGETNNVAKMYPEIVKKIEQLMHKTRFDVEYFVME</sequence>
<dbReference type="PANTHER" id="PTHR43751:SF3">
    <property type="entry name" value="SULFATASE N-TERMINAL DOMAIN-CONTAINING PROTEIN"/>
    <property type="match status" value="1"/>
</dbReference>
<dbReference type="PANTHER" id="PTHR43751">
    <property type="entry name" value="SULFATASE"/>
    <property type="match status" value="1"/>
</dbReference>
<dbReference type="OrthoDB" id="9766107at2"/>
<keyword evidence="3" id="KW-1185">Reference proteome</keyword>
<protein>
    <submittedName>
        <fullName evidence="2">Arylsulfatase A</fullName>
    </submittedName>
</protein>
<dbReference type="EMBL" id="FOMI01000007">
    <property type="protein sequence ID" value="SFD24490.1"/>
    <property type="molecule type" value="Genomic_DNA"/>
</dbReference>
<proteinExistence type="predicted"/>
<dbReference type="Pfam" id="PF00884">
    <property type="entry name" value="Sulfatase"/>
    <property type="match status" value="1"/>
</dbReference>
<dbReference type="Gene3D" id="3.40.720.10">
    <property type="entry name" value="Alkaline Phosphatase, subunit A"/>
    <property type="match status" value="1"/>
</dbReference>
<dbReference type="InterPro" id="IPR017850">
    <property type="entry name" value="Alkaline_phosphatase_core_sf"/>
</dbReference>
<dbReference type="STRING" id="870482.SAMN04487987_10768"/>
<dbReference type="RefSeq" id="WP_092852468.1">
    <property type="nucleotide sequence ID" value="NZ_FOMI01000007.1"/>
</dbReference>
<organism evidence="2 3">
    <name type="scientific">Algibacter pectinivorans</name>
    <dbReference type="NCBI Taxonomy" id="870482"/>
    <lineage>
        <taxon>Bacteria</taxon>
        <taxon>Pseudomonadati</taxon>
        <taxon>Bacteroidota</taxon>
        <taxon>Flavobacteriia</taxon>
        <taxon>Flavobacteriales</taxon>
        <taxon>Flavobacteriaceae</taxon>
        <taxon>Algibacter</taxon>
    </lineage>
</organism>
<dbReference type="InterPro" id="IPR000917">
    <property type="entry name" value="Sulfatase_N"/>
</dbReference>
<gene>
    <name evidence="2" type="ORF">SAMN04487987_10768</name>
</gene>
<dbReference type="AlphaFoldDB" id="A0A1I1R2K6"/>
<dbReference type="InterPro" id="IPR052701">
    <property type="entry name" value="GAG_Ulvan_Degrading_Sulfatases"/>
</dbReference>
<evidence type="ECO:0000313" key="3">
    <source>
        <dbReference type="Proteomes" id="UP000199439"/>
    </source>
</evidence>
<evidence type="ECO:0000259" key="1">
    <source>
        <dbReference type="Pfam" id="PF00884"/>
    </source>
</evidence>
<dbReference type="Proteomes" id="UP000199439">
    <property type="component" value="Unassembled WGS sequence"/>
</dbReference>
<accession>A0A1I1R2K6</accession>